<evidence type="ECO:0000313" key="2">
    <source>
        <dbReference type="Proteomes" id="UP000789390"/>
    </source>
</evidence>
<dbReference type="Proteomes" id="UP000789390">
    <property type="component" value="Unassembled WGS sequence"/>
</dbReference>
<dbReference type="EMBL" id="CAKKLH010000005">
    <property type="protein sequence ID" value="CAH0098677.1"/>
    <property type="molecule type" value="Genomic_DNA"/>
</dbReference>
<gene>
    <name evidence="1" type="ORF">DGAL_LOCUS763</name>
</gene>
<dbReference type="OrthoDB" id="8954808at2759"/>
<dbReference type="CDD" id="cd04301">
    <property type="entry name" value="NAT_SF"/>
    <property type="match status" value="1"/>
</dbReference>
<proteinExistence type="predicted"/>
<dbReference type="Gene3D" id="3.40.630.30">
    <property type="match status" value="1"/>
</dbReference>
<evidence type="ECO:0000313" key="1">
    <source>
        <dbReference type="EMBL" id="CAH0098677.1"/>
    </source>
</evidence>
<dbReference type="SUPFAM" id="SSF55729">
    <property type="entry name" value="Acyl-CoA N-acyltransferases (Nat)"/>
    <property type="match status" value="1"/>
</dbReference>
<organism evidence="1 2">
    <name type="scientific">Daphnia galeata</name>
    <dbReference type="NCBI Taxonomy" id="27404"/>
    <lineage>
        <taxon>Eukaryota</taxon>
        <taxon>Metazoa</taxon>
        <taxon>Ecdysozoa</taxon>
        <taxon>Arthropoda</taxon>
        <taxon>Crustacea</taxon>
        <taxon>Branchiopoda</taxon>
        <taxon>Diplostraca</taxon>
        <taxon>Cladocera</taxon>
        <taxon>Anomopoda</taxon>
        <taxon>Daphniidae</taxon>
        <taxon>Daphnia</taxon>
    </lineage>
</organism>
<keyword evidence="2" id="KW-1185">Reference proteome</keyword>
<reference evidence="1" key="1">
    <citation type="submission" date="2021-11" db="EMBL/GenBank/DDBJ databases">
        <authorList>
            <person name="Schell T."/>
        </authorList>
    </citation>
    <scope>NUCLEOTIDE SEQUENCE</scope>
    <source>
        <strain evidence="1">M5</strain>
    </source>
</reference>
<name>A0A8J2RC69_9CRUS</name>
<sequence length="304" mass="35087">MFTLPLNYGTFATSQITFEFLDAVSNFHWKLIIQESISHDGPTEKMTADLKQENGWALCRTEEDWRKLQNLIEFHESNEPPDISQRETLYKCPPTKQTLVKLLLINQEAIGFYIVRLKGLQEDGGLPFEMPILDGVFISKAYRRQGWGTAMIEDLKFLTNNPHHRSKLWAVENCGEEEISTARFLAFISKSTPNGCIVASAFNRQRSPGRKEPGTTSIVAMSIDTYHPASVRFKDNFSSRIFIEHVFGRPQIVEQDRSCSRSNGQNISTKANRSDAYSLNYHMWDKEKQYFYFGFAEDCERPKW</sequence>
<dbReference type="InterPro" id="IPR016181">
    <property type="entry name" value="Acyl_CoA_acyltransferase"/>
</dbReference>
<comment type="caution">
    <text evidence="1">The sequence shown here is derived from an EMBL/GenBank/DDBJ whole genome shotgun (WGS) entry which is preliminary data.</text>
</comment>
<protein>
    <submittedName>
        <fullName evidence="1">Uncharacterized protein</fullName>
    </submittedName>
</protein>
<dbReference type="AlphaFoldDB" id="A0A8J2RC69"/>
<accession>A0A8J2RC69</accession>